<comment type="caution">
    <text evidence="1">The sequence shown here is derived from an EMBL/GenBank/DDBJ whole genome shotgun (WGS) entry which is preliminary data.</text>
</comment>
<protein>
    <submittedName>
        <fullName evidence="1">Uncharacterized protein</fullName>
    </submittedName>
</protein>
<dbReference type="EMBL" id="SNRY01000672">
    <property type="protein sequence ID" value="KAA6337772.1"/>
    <property type="molecule type" value="Genomic_DNA"/>
</dbReference>
<gene>
    <name evidence="1" type="ORF">EZS27_014175</name>
</gene>
<sequence length="116" mass="13277">MIQALTRLSKMPMYHFNGIFREQMQWLDESFYGGGIYISHYKPQTGDIIRIEAATKYGETWVEETVPTRVQIEDVTFSHKLIYDHTGYGLDKNGNLVEIPLCARKGCVVNICLSAD</sequence>
<name>A0A5J4RWF2_9ZZZZ</name>
<organism evidence="1">
    <name type="scientific">termite gut metagenome</name>
    <dbReference type="NCBI Taxonomy" id="433724"/>
    <lineage>
        <taxon>unclassified sequences</taxon>
        <taxon>metagenomes</taxon>
        <taxon>organismal metagenomes</taxon>
    </lineage>
</organism>
<accession>A0A5J4RWF2</accession>
<evidence type="ECO:0000313" key="1">
    <source>
        <dbReference type="EMBL" id="KAA6337772.1"/>
    </source>
</evidence>
<proteinExistence type="predicted"/>
<dbReference type="AlphaFoldDB" id="A0A5J4RWF2"/>
<reference evidence="1" key="1">
    <citation type="submission" date="2019-03" db="EMBL/GenBank/DDBJ databases">
        <title>Single cell metagenomics reveals metabolic interactions within the superorganism composed of flagellate Streblomastix strix and complex community of Bacteroidetes bacteria on its surface.</title>
        <authorList>
            <person name="Treitli S.C."/>
            <person name="Kolisko M."/>
            <person name="Husnik F."/>
            <person name="Keeling P."/>
            <person name="Hampl V."/>
        </authorList>
    </citation>
    <scope>NUCLEOTIDE SEQUENCE</scope>
    <source>
        <strain evidence="1">STM</strain>
    </source>
</reference>